<organism evidence="8 9">
    <name type="scientific">Deinococcus yavapaiensis KR-236</name>
    <dbReference type="NCBI Taxonomy" id="694435"/>
    <lineage>
        <taxon>Bacteria</taxon>
        <taxon>Thermotogati</taxon>
        <taxon>Deinococcota</taxon>
        <taxon>Deinococci</taxon>
        <taxon>Deinococcales</taxon>
        <taxon>Deinococcaceae</taxon>
        <taxon>Deinococcus</taxon>
    </lineage>
</organism>
<dbReference type="Gene3D" id="2.60.40.1180">
    <property type="entry name" value="Golgi alpha-mannosidase II"/>
    <property type="match status" value="1"/>
</dbReference>
<dbReference type="AlphaFoldDB" id="A0A318SJ72"/>
<dbReference type="InterPro" id="IPR030458">
    <property type="entry name" value="Glyco_hydro_31_AS"/>
</dbReference>
<evidence type="ECO:0000313" key="9">
    <source>
        <dbReference type="Proteomes" id="UP000248326"/>
    </source>
</evidence>
<keyword evidence="2 4" id="KW-0378">Hydrolase</keyword>
<dbReference type="CDD" id="cd06604">
    <property type="entry name" value="GH31_glucosidase_II_MalA"/>
    <property type="match status" value="1"/>
</dbReference>
<feature type="domain" description="Glycosyl hydrolase family 31 C-terminal" evidence="7">
    <location>
        <begin position="585"/>
        <end position="674"/>
    </location>
</feature>
<dbReference type="PANTHER" id="PTHR22762">
    <property type="entry name" value="ALPHA-GLUCOSIDASE"/>
    <property type="match status" value="1"/>
</dbReference>
<dbReference type="EMBL" id="QJSX01000006">
    <property type="protein sequence ID" value="PYE54235.1"/>
    <property type="molecule type" value="Genomic_DNA"/>
</dbReference>
<dbReference type="GO" id="GO:0030246">
    <property type="term" value="F:carbohydrate binding"/>
    <property type="evidence" value="ECO:0007669"/>
    <property type="project" value="InterPro"/>
</dbReference>
<evidence type="ECO:0000259" key="7">
    <source>
        <dbReference type="Pfam" id="PF21365"/>
    </source>
</evidence>
<dbReference type="PROSITE" id="PS00129">
    <property type="entry name" value="GLYCOSYL_HYDROL_F31_1"/>
    <property type="match status" value="1"/>
</dbReference>
<comment type="similarity">
    <text evidence="1 4">Belongs to the glycosyl hydrolase 31 family.</text>
</comment>
<dbReference type="Gene3D" id="3.20.20.80">
    <property type="entry name" value="Glycosidases"/>
    <property type="match status" value="1"/>
</dbReference>
<evidence type="ECO:0000256" key="3">
    <source>
        <dbReference type="ARBA" id="ARBA00023295"/>
    </source>
</evidence>
<name>A0A318SJ72_9DEIO</name>
<keyword evidence="9" id="KW-1185">Reference proteome</keyword>
<dbReference type="SUPFAM" id="SSF51011">
    <property type="entry name" value="Glycosyl hydrolase domain"/>
    <property type="match status" value="1"/>
</dbReference>
<dbReference type="InterPro" id="IPR013780">
    <property type="entry name" value="Glyco_hydro_b"/>
</dbReference>
<dbReference type="SUPFAM" id="SSF51445">
    <property type="entry name" value="(Trans)glycosidases"/>
    <property type="match status" value="1"/>
</dbReference>
<dbReference type="RefSeq" id="WP_110886608.1">
    <property type="nucleotide sequence ID" value="NZ_QJSX01000006.1"/>
</dbReference>
<evidence type="ECO:0000256" key="2">
    <source>
        <dbReference type="ARBA" id="ARBA00022801"/>
    </source>
</evidence>
<proteinExistence type="inferred from homology"/>
<evidence type="ECO:0000259" key="6">
    <source>
        <dbReference type="Pfam" id="PF13802"/>
    </source>
</evidence>
<evidence type="ECO:0000313" key="8">
    <source>
        <dbReference type="EMBL" id="PYE54235.1"/>
    </source>
</evidence>
<dbReference type="InterPro" id="IPR017853">
    <property type="entry name" value="GH"/>
</dbReference>
<dbReference type="OrthoDB" id="176168at2"/>
<dbReference type="InterPro" id="IPR011013">
    <property type="entry name" value="Gal_mutarotase_sf_dom"/>
</dbReference>
<dbReference type="Gene3D" id="2.60.40.1760">
    <property type="entry name" value="glycosyl hydrolase (family 31)"/>
    <property type="match status" value="1"/>
</dbReference>
<dbReference type="PANTHER" id="PTHR22762:SF120">
    <property type="entry name" value="HETEROGLYCAN GLUCOSIDASE 1"/>
    <property type="match status" value="1"/>
</dbReference>
<dbReference type="Pfam" id="PF13802">
    <property type="entry name" value="Gal_mutarotas_2"/>
    <property type="match status" value="1"/>
</dbReference>
<dbReference type="CDD" id="cd14752">
    <property type="entry name" value="GH31_N"/>
    <property type="match status" value="1"/>
</dbReference>
<feature type="domain" description="Glycoside hydrolase family 31 N-terminal" evidence="6">
    <location>
        <begin position="22"/>
        <end position="195"/>
    </location>
</feature>
<accession>A0A318SJ72</accession>
<feature type="domain" description="Glycoside hydrolase family 31 TIM barrel" evidence="5">
    <location>
        <begin position="238"/>
        <end position="577"/>
    </location>
</feature>
<dbReference type="InterPro" id="IPR048395">
    <property type="entry name" value="Glyco_hydro_31_C"/>
</dbReference>
<evidence type="ECO:0000256" key="1">
    <source>
        <dbReference type="ARBA" id="ARBA00007806"/>
    </source>
</evidence>
<keyword evidence="3 4" id="KW-0326">Glycosidase</keyword>
<protein>
    <submittedName>
        <fullName evidence="8">Alpha-glucosidase</fullName>
    </submittedName>
</protein>
<dbReference type="GO" id="GO:0004553">
    <property type="term" value="F:hydrolase activity, hydrolyzing O-glycosyl compounds"/>
    <property type="evidence" value="ECO:0007669"/>
    <property type="project" value="InterPro"/>
</dbReference>
<dbReference type="Pfam" id="PF01055">
    <property type="entry name" value="Glyco_hydro_31_2nd"/>
    <property type="match status" value="1"/>
</dbReference>
<dbReference type="InterPro" id="IPR000322">
    <property type="entry name" value="Glyco_hydro_31_TIM"/>
</dbReference>
<dbReference type="Pfam" id="PF21365">
    <property type="entry name" value="Glyco_hydro_31_3rd"/>
    <property type="match status" value="1"/>
</dbReference>
<dbReference type="SUPFAM" id="SSF74650">
    <property type="entry name" value="Galactose mutarotase-like"/>
    <property type="match status" value="1"/>
</dbReference>
<dbReference type="Proteomes" id="UP000248326">
    <property type="component" value="Unassembled WGS sequence"/>
</dbReference>
<gene>
    <name evidence="8" type="ORF">DES52_106201</name>
</gene>
<comment type="caution">
    <text evidence="8">The sequence shown here is derived from an EMBL/GenBank/DDBJ whole genome shotgun (WGS) entry which is preliminary data.</text>
</comment>
<dbReference type="GO" id="GO:0005975">
    <property type="term" value="P:carbohydrate metabolic process"/>
    <property type="evidence" value="ECO:0007669"/>
    <property type="project" value="InterPro"/>
</dbReference>
<sequence>MTYTRFEVVDDILRVWGESDVLEVSIAHEGVARVRSAPHARANLVSFPKLPRKDSFAVVGGERQRLTVDDDDDRLTASGGGLNFSLDLRAGSWTVTNESRQVLVEALSTTGDPQSLLHKSTFSLGAPGGAAYLGFGEKVGPMDKRGLRFTFWNTDAFQHHTDSDPLYVSIPFTTVLHEGRATGLFLDESWRSEVDVAREQVDRLTWTSAGPELDLYVIAGPTPADVLRRYTDLTGRHAMPPLWSLGAAQSRWGYESAADVRGVIEGYRSRELPLDAVYVDIDYMDAYKVFTWDKARFPDPADLADEALTRGVRLVPIIDPGVKVEPGYHVYEEGKALDAFVRDSRGDVLVGEVWPNPAVWPDFTREDVREWWAGYFQGLVDVGIVGVWNDMNEPAAFSIRGSGSHLGDIERSRGSIEGKTLPYDARHGTRRHLEVHNAYALGMNNAARRGFQAAMPNHRPFLVSRSAFAGIQRDSAVWSGDNTSAWSHLELSVTMLCGLGMSGVGHVGADVGGFLGHSSPELLQRWYQVGAFYPMMRNHCVVDGRDQEPWRFGEATVEVVRSALRVRYQLLPLLYTLMHDLTRTGLPPMRPLALHFPSDVRATRCDTQFLFGEDVLVAPITRAGHRQRLVYLPEGRWLEIPNFERGGVTFDGPADVTVQADERTIPLFLRAGGAIALTEPALHTTSANWRSLTWHVHAADSIRGHLYEDAGDGYGESRETRLTGGFQSGALRLRRSVTGDLPLERSTETMVVYGLGNVARVEGAQRWSFENGTLHVTVGATWSEVTVTS</sequence>
<evidence type="ECO:0000259" key="5">
    <source>
        <dbReference type="Pfam" id="PF01055"/>
    </source>
</evidence>
<reference evidence="8 9" key="1">
    <citation type="submission" date="2018-06" db="EMBL/GenBank/DDBJ databases">
        <title>Genomic Encyclopedia of Type Strains, Phase IV (KMG-IV): sequencing the most valuable type-strain genomes for metagenomic binning, comparative biology and taxonomic classification.</title>
        <authorList>
            <person name="Goeker M."/>
        </authorList>
    </citation>
    <scope>NUCLEOTIDE SEQUENCE [LARGE SCALE GENOMIC DNA]</scope>
    <source>
        <strain evidence="8 9">DSM 18048</strain>
    </source>
</reference>
<dbReference type="InterPro" id="IPR025887">
    <property type="entry name" value="Glyco_hydro_31_N_dom"/>
</dbReference>
<evidence type="ECO:0000256" key="4">
    <source>
        <dbReference type="RuleBase" id="RU361185"/>
    </source>
</evidence>